<evidence type="ECO:0000313" key="1">
    <source>
        <dbReference type="EMBL" id="JAH05429.1"/>
    </source>
</evidence>
<name>A0A0E9PLP8_ANGAN</name>
<reference evidence="1" key="2">
    <citation type="journal article" date="2015" name="Fish Shellfish Immunol.">
        <title>Early steps in the European eel (Anguilla anguilla)-Vibrio vulnificus interaction in the gills: Role of the RtxA13 toxin.</title>
        <authorList>
            <person name="Callol A."/>
            <person name="Pajuelo D."/>
            <person name="Ebbesson L."/>
            <person name="Teles M."/>
            <person name="MacKenzie S."/>
            <person name="Amaro C."/>
        </authorList>
    </citation>
    <scope>NUCLEOTIDE SEQUENCE</scope>
</reference>
<dbReference type="EMBL" id="GBXM01103148">
    <property type="protein sequence ID" value="JAH05429.1"/>
    <property type="molecule type" value="Transcribed_RNA"/>
</dbReference>
<sequence length="35" mass="3965">MEYSCVVVIYVFLVNCNVKPFYFSATITGPSIFIV</sequence>
<organism evidence="1">
    <name type="scientific">Anguilla anguilla</name>
    <name type="common">European freshwater eel</name>
    <name type="synonym">Muraena anguilla</name>
    <dbReference type="NCBI Taxonomy" id="7936"/>
    <lineage>
        <taxon>Eukaryota</taxon>
        <taxon>Metazoa</taxon>
        <taxon>Chordata</taxon>
        <taxon>Craniata</taxon>
        <taxon>Vertebrata</taxon>
        <taxon>Euteleostomi</taxon>
        <taxon>Actinopterygii</taxon>
        <taxon>Neopterygii</taxon>
        <taxon>Teleostei</taxon>
        <taxon>Anguilliformes</taxon>
        <taxon>Anguillidae</taxon>
        <taxon>Anguilla</taxon>
    </lineage>
</organism>
<proteinExistence type="predicted"/>
<protein>
    <submittedName>
        <fullName evidence="1">Uncharacterized protein</fullName>
    </submittedName>
</protein>
<accession>A0A0E9PLP8</accession>
<dbReference type="AlphaFoldDB" id="A0A0E9PLP8"/>
<reference evidence="1" key="1">
    <citation type="submission" date="2014-11" db="EMBL/GenBank/DDBJ databases">
        <authorList>
            <person name="Amaro Gonzalez C."/>
        </authorList>
    </citation>
    <scope>NUCLEOTIDE SEQUENCE</scope>
</reference>